<feature type="compositionally biased region" description="Gly residues" evidence="4">
    <location>
        <begin position="390"/>
        <end position="402"/>
    </location>
</feature>
<feature type="compositionally biased region" description="Low complexity" evidence="4">
    <location>
        <begin position="273"/>
        <end position="282"/>
    </location>
</feature>
<dbReference type="AlphaFoldDB" id="A0AAD7GZI6"/>
<dbReference type="InterPro" id="IPR013126">
    <property type="entry name" value="Hsp_70_fam"/>
</dbReference>
<dbReference type="GO" id="GO:0005524">
    <property type="term" value="F:ATP binding"/>
    <property type="evidence" value="ECO:0007669"/>
    <property type="project" value="UniProtKB-KW"/>
</dbReference>
<feature type="region of interest" description="Disordered" evidence="4">
    <location>
        <begin position="271"/>
        <end position="332"/>
    </location>
</feature>
<dbReference type="Gene3D" id="3.30.420.40">
    <property type="match status" value="2"/>
</dbReference>
<keyword evidence="3" id="KW-0067">ATP-binding</keyword>
<keyword evidence="2" id="KW-0547">Nucleotide-binding</keyword>
<dbReference type="Gene3D" id="3.90.640.10">
    <property type="entry name" value="Actin, Chain A, domain 4"/>
    <property type="match status" value="1"/>
</dbReference>
<gene>
    <name evidence="5" type="ORF">B0H16DRAFT_1823323</name>
</gene>
<reference evidence="5" key="1">
    <citation type="submission" date="2023-03" db="EMBL/GenBank/DDBJ databases">
        <title>Massive genome expansion in bonnet fungi (Mycena s.s.) driven by repeated elements and novel gene families across ecological guilds.</title>
        <authorList>
            <consortium name="Lawrence Berkeley National Laboratory"/>
            <person name="Harder C.B."/>
            <person name="Miyauchi S."/>
            <person name="Viragh M."/>
            <person name="Kuo A."/>
            <person name="Thoen E."/>
            <person name="Andreopoulos B."/>
            <person name="Lu D."/>
            <person name="Skrede I."/>
            <person name="Drula E."/>
            <person name="Henrissat B."/>
            <person name="Morin E."/>
            <person name="Kohler A."/>
            <person name="Barry K."/>
            <person name="LaButti K."/>
            <person name="Morin E."/>
            <person name="Salamov A."/>
            <person name="Lipzen A."/>
            <person name="Mereny Z."/>
            <person name="Hegedus B."/>
            <person name="Baldrian P."/>
            <person name="Stursova M."/>
            <person name="Weitz H."/>
            <person name="Taylor A."/>
            <person name="Grigoriev I.V."/>
            <person name="Nagy L.G."/>
            <person name="Martin F."/>
            <person name="Kauserud H."/>
        </authorList>
    </citation>
    <scope>NUCLEOTIDE SEQUENCE</scope>
    <source>
        <strain evidence="5">CBHHK182m</strain>
    </source>
</reference>
<dbReference type="Pfam" id="PF00012">
    <property type="entry name" value="HSP70"/>
    <property type="match status" value="1"/>
</dbReference>
<evidence type="ECO:0000256" key="2">
    <source>
        <dbReference type="ARBA" id="ARBA00022741"/>
    </source>
</evidence>
<dbReference type="InterPro" id="IPR043129">
    <property type="entry name" value="ATPase_NBD"/>
</dbReference>
<keyword evidence="6" id="KW-1185">Reference proteome</keyword>
<dbReference type="FunFam" id="3.90.640.10:FF:000002">
    <property type="entry name" value="Heat shock 70 kDa"/>
    <property type="match status" value="1"/>
</dbReference>
<organism evidence="5 6">
    <name type="scientific">Mycena metata</name>
    <dbReference type="NCBI Taxonomy" id="1033252"/>
    <lineage>
        <taxon>Eukaryota</taxon>
        <taxon>Fungi</taxon>
        <taxon>Dikarya</taxon>
        <taxon>Basidiomycota</taxon>
        <taxon>Agaricomycotina</taxon>
        <taxon>Agaricomycetes</taxon>
        <taxon>Agaricomycetidae</taxon>
        <taxon>Agaricales</taxon>
        <taxon>Marasmiineae</taxon>
        <taxon>Mycenaceae</taxon>
        <taxon>Mycena</taxon>
    </lineage>
</organism>
<evidence type="ECO:0000256" key="4">
    <source>
        <dbReference type="SAM" id="MobiDB-lite"/>
    </source>
</evidence>
<dbReference type="PRINTS" id="PR00301">
    <property type="entry name" value="HEATSHOCK70"/>
</dbReference>
<feature type="compositionally biased region" description="Low complexity" evidence="4">
    <location>
        <begin position="303"/>
        <end position="320"/>
    </location>
</feature>
<feature type="region of interest" description="Disordered" evidence="4">
    <location>
        <begin position="389"/>
        <end position="415"/>
    </location>
</feature>
<comment type="caution">
    <text evidence="5">The sequence shown here is derived from an EMBL/GenBank/DDBJ whole genome shotgun (WGS) entry which is preliminary data.</text>
</comment>
<dbReference type="PANTHER" id="PTHR19375">
    <property type="entry name" value="HEAT SHOCK PROTEIN 70KDA"/>
    <property type="match status" value="1"/>
</dbReference>
<accession>A0AAD7GZI6</accession>
<dbReference type="GO" id="GO:0140662">
    <property type="term" value="F:ATP-dependent protein folding chaperone"/>
    <property type="evidence" value="ECO:0007669"/>
    <property type="project" value="InterPro"/>
</dbReference>
<evidence type="ECO:0000256" key="3">
    <source>
        <dbReference type="ARBA" id="ARBA00022840"/>
    </source>
</evidence>
<evidence type="ECO:0000313" key="6">
    <source>
        <dbReference type="Proteomes" id="UP001215598"/>
    </source>
</evidence>
<dbReference type="Proteomes" id="UP001215598">
    <property type="component" value="Unassembled WGS sequence"/>
</dbReference>
<comment type="similarity">
    <text evidence="1">Belongs to the heat shock protein 70 family.</text>
</comment>
<evidence type="ECO:0000256" key="1">
    <source>
        <dbReference type="ARBA" id="ARBA00007381"/>
    </source>
</evidence>
<name>A0AAD7GZI6_9AGAR</name>
<protein>
    <submittedName>
        <fullName evidence="5">Hsp70 protein-domain-containing protein</fullName>
    </submittedName>
</protein>
<dbReference type="FunFam" id="3.30.420.40:FF:000545">
    <property type="entry name" value="Endoplasmic reticulum chaperone BiP"/>
    <property type="match status" value="1"/>
</dbReference>
<dbReference type="EMBL" id="JARKIB010000434">
    <property type="protein sequence ID" value="KAJ7708448.1"/>
    <property type="molecule type" value="Genomic_DNA"/>
</dbReference>
<dbReference type="SUPFAM" id="SSF53067">
    <property type="entry name" value="Actin-like ATPase domain"/>
    <property type="match status" value="2"/>
</dbReference>
<sequence>MNSINTVFDVTVLISHKFEGRDMKHFPFTVFTKGCKPHACVQYPGAEKNSYSPEEITSMVLLKMKETVESYLGTTIDNAVVTVPAYFNDSQRQATKDTGTISDMNVLRSINEPTAAAIAYGLDKKEGIFEVKATAGDTHLGGEDFDNGLVNREDFDNRLVNHFAQEFKRKNKKDLSSNLPVLRRLRTAWESAKGTLSSAMQTSIEIDSLFEGIDFTPPSPVPRSTRAPFEALRQDLFHSTLEPVEKVLRDSKIDKINVHEIILVGGSTRIPVSSSSCPTSTPDEPVTYGVSRPPSSPVTVGGRPRISSSTSLPSPLVSRPHQAQHHQAADKIKVESAINKTIKWLDTSQEGGLEGGVRGEAEGVGGHRQPHHAKIVWCWWCSSRRFPGRGFPGGEAAPGGFPGASEDSPRVEEVD</sequence>
<proteinExistence type="inferred from homology"/>
<evidence type="ECO:0000313" key="5">
    <source>
        <dbReference type="EMBL" id="KAJ7708448.1"/>
    </source>
</evidence>